<organism evidence="3 5">
    <name type="scientific">Flavobacterium glaciei</name>
    <dbReference type="NCBI Taxonomy" id="386300"/>
    <lineage>
        <taxon>Bacteria</taxon>
        <taxon>Pseudomonadati</taxon>
        <taxon>Bacteroidota</taxon>
        <taxon>Flavobacteriia</taxon>
        <taxon>Flavobacteriales</taxon>
        <taxon>Flavobacteriaceae</taxon>
        <taxon>Flavobacterium</taxon>
    </lineage>
</organism>
<evidence type="ECO:0000313" key="4">
    <source>
        <dbReference type="Proteomes" id="UP000254518"/>
    </source>
</evidence>
<accession>A0A562PRQ8</accession>
<feature type="signal peptide" evidence="1">
    <location>
        <begin position="1"/>
        <end position="18"/>
    </location>
</feature>
<comment type="caution">
    <text evidence="3">The sequence shown here is derived from an EMBL/GenBank/DDBJ whole genome shotgun (WGS) entry which is preliminary data.</text>
</comment>
<proteinExistence type="predicted"/>
<dbReference type="OrthoDB" id="649238at2"/>
<gene>
    <name evidence="2" type="ORF">DFR66_107137</name>
    <name evidence="3" type="ORF">IQ02_01573</name>
</gene>
<evidence type="ECO:0000256" key="1">
    <source>
        <dbReference type="SAM" id="SignalP"/>
    </source>
</evidence>
<reference evidence="3 5" key="1">
    <citation type="journal article" date="2015" name="Stand. Genomic Sci.">
        <title>Genomic Encyclopedia of Bacterial and Archaeal Type Strains, Phase III: the genomes of soil and plant-associated and newly described type strains.</title>
        <authorList>
            <person name="Whitman W.B."/>
            <person name="Woyke T."/>
            <person name="Klenk H.P."/>
            <person name="Zhou Y."/>
            <person name="Lilburn T.G."/>
            <person name="Beck B.J."/>
            <person name="De Vos P."/>
            <person name="Vandamme P."/>
            <person name="Eisen J.A."/>
            <person name="Garrity G."/>
            <person name="Hugenholtz P."/>
            <person name="Kyrpides N.C."/>
        </authorList>
    </citation>
    <scope>NUCLEOTIDE SEQUENCE [LARGE SCALE GENOMIC DNA]</scope>
    <source>
        <strain evidence="3 5">CGMCC 1.5380</strain>
    </source>
</reference>
<dbReference type="Proteomes" id="UP000321392">
    <property type="component" value="Unassembled WGS sequence"/>
</dbReference>
<evidence type="ECO:0000313" key="5">
    <source>
        <dbReference type="Proteomes" id="UP000321392"/>
    </source>
</evidence>
<name>A0A562PRQ8_9FLAO</name>
<evidence type="ECO:0008006" key="6">
    <source>
        <dbReference type="Google" id="ProtNLM"/>
    </source>
</evidence>
<keyword evidence="4" id="KW-1185">Reference proteome</keyword>
<keyword evidence="1" id="KW-0732">Signal</keyword>
<dbReference type="AlphaFoldDB" id="A0A562PRQ8"/>
<sequence length="269" mass="30737">MRKLVIVFTLFFIQGITAQELFVVTDPASNVPAGSLGIRLGQSIFKEQFKPGYSYHLMPEVTFGINKNLMVRTSMFVSNRSNQLVTEGASFYTKYRFLSTDDLHSHFRMAAFGRYSFNNADIHQEQIEIMGHNTGFETGIVATQLIKKVAISASVSFEKALDNKPDYRFPETQSDNATNYTVSLGRLMYPKKYTNFKQTNINTMLEFVGQTLNENGKSYLDIVPSIQFIINSQARIDVAYRQELYSSMLRSAPNGFYLNLEYNFFNLLK</sequence>
<dbReference type="Proteomes" id="UP000254518">
    <property type="component" value="Unassembled WGS sequence"/>
</dbReference>
<dbReference type="RefSeq" id="WP_114754343.1">
    <property type="nucleotide sequence ID" value="NZ_QQBA01000007.1"/>
</dbReference>
<feature type="chain" id="PRO_5022972921" description="Outer membrane beta-barrel porin/alpha-amylase" evidence="1">
    <location>
        <begin position="19"/>
        <end position="269"/>
    </location>
</feature>
<protein>
    <recommendedName>
        <fullName evidence="6">Outer membrane beta-barrel porin/alpha-amylase</fullName>
    </recommendedName>
</protein>
<reference evidence="3" key="3">
    <citation type="submission" date="2019-07" db="EMBL/GenBank/DDBJ databases">
        <authorList>
            <person name="Whitman W."/>
            <person name="Huntemann M."/>
            <person name="Clum A."/>
            <person name="Pillay M."/>
            <person name="Palaniappan K."/>
            <person name="Varghese N."/>
            <person name="Mikhailova N."/>
            <person name="Stamatis D."/>
            <person name="Reddy T."/>
            <person name="Daum C."/>
            <person name="Shapiro N."/>
            <person name="Ivanova N."/>
            <person name="Kyrpides N."/>
            <person name="Woyke T."/>
        </authorList>
    </citation>
    <scope>NUCLEOTIDE SEQUENCE</scope>
    <source>
        <strain evidence="3">CGMCC 1.5380</strain>
    </source>
</reference>
<dbReference type="EMBL" id="VLKX01000007">
    <property type="protein sequence ID" value="TWI47127.1"/>
    <property type="molecule type" value="Genomic_DNA"/>
</dbReference>
<evidence type="ECO:0000313" key="2">
    <source>
        <dbReference type="EMBL" id="RDI54805.1"/>
    </source>
</evidence>
<dbReference type="EMBL" id="QQBA01000007">
    <property type="protein sequence ID" value="RDI54805.1"/>
    <property type="molecule type" value="Genomic_DNA"/>
</dbReference>
<reference evidence="2 4" key="2">
    <citation type="submission" date="2018-07" db="EMBL/GenBank/DDBJ databases">
        <title>Genomic Encyclopedia of Type Strains, Phase IV (KMG-IV): sequencing the most valuable type-strain genomes for metagenomic binning, comparative biology and taxonomic classification.</title>
        <authorList>
            <person name="Goeker M."/>
        </authorList>
    </citation>
    <scope>NUCLEOTIDE SEQUENCE [LARGE SCALE GENOMIC DNA]</scope>
    <source>
        <strain evidence="2 4">DSM 19728</strain>
    </source>
</reference>
<evidence type="ECO:0000313" key="3">
    <source>
        <dbReference type="EMBL" id="TWI47127.1"/>
    </source>
</evidence>